<dbReference type="EMBL" id="CAMXCT020006756">
    <property type="protein sequence ID" value="CAL1172896.1"/>
    <property type="molecule type" value="Genomic_DNA"/>
</dbReference>
<dbReference type="InterPro" id="IPR029033">
    <property type="entry name" value="His_PPase_superfam"/>
</dbReference>
<reference evidence="3 4" key="2">
    <citation type="submission" date="2024-05" db="EMBL/GenBank/DDBJ databases">
        <authorList>
            <person name="Chen Y."/>
            <person name="Shah S."/>
            <person name="Dougan E. K."/>
            <person name="Thang M."/>
            <person name="Chan C."/>
        </authorList>
    </citation>
    <scope>NUCLEOTIDE SEQUENCE [LARGE SCALE GENOMIC DNA]</scope>
</reference>
<dbReference type="InterPro" id="IPR029063">
    <property type="entry name" value="SAM-dependent_MTases_sf"/>
</dbReference>
<dbReference type="EMBL" id="CAMXCT010006756">
    <property type="protein sequence ID" value="CAI4019521.1"/>
    <property type="molecule type" value="Genomic_DNA"/>
</dbReference>
<dbReference type="SUPFAM" id="SSF53254">
    <property type="entry name" value="Phosphoglycerate mutase-like"/>
    <property type="match status" value="1"/>
</dbReference>
<evidence type="ECO:0000313" key="2">
    <source>
        <dbReference type="EMBL" id="CAI4019521.1"/>
    </source>
</evidence>
<dbReference type="Gene3D" id="3.40.50.150">
    <property type="entry name" value="Vaccinia Virus protein VP39"/>
    <property type="match status" value="1"/>
</dbReference>
<dbReference type="EMBL" id="CAMXCT030006756">
    <property type="protein sequence ID" value="CAL4806833.1"/>
    <property type="molecule type" value="Genomic_DNA"/>
</dbReference>
<accession>A0A9P1M2N8</accession>
<gene>
    <name evidence="2" type="ORF">C1SCF055_LOCUS44016</name>
</gene>
<sequence length="874" mass="97951">MWAVRVFLIVTVGGYQDKERQVHLRASAKTLPSKQVIFFRHCVRSTNRQVKGVDGFGFAENFTNRSLPNWQTPERWCTAQGAEMMEHTGKWLAQTRFPSITSKTLQMISDVMNRDATSANHLLQGLAKKNETYDFTVQFLPHLFHSFGHGRTLCTPNSSLVKKESAELLLSTTMPMGVGRLHEHMNTTRYREALRTLETFVGRGEAGPLEDLPVPSVSADGSVKLGGASVMRFFAQNLMYAFASGIPYTSATMEQRYSYVEWVYFYRKVLSQVPAKLAVQRACGILKVIDDLRSPLGPNMMYSGHDGDLDALALAFQLSWEAPPWPGTSPTPPGSALAFTVQPEEVKAEFLYPVFNGSAAIDLRSMATSPAKVDLAAVEERVKKLIRLYAGQSCIDACQGALAPSDDWCDLPADLVHYLDPWEEAAPSEGPWRTLELVACLRLLQKALRQVCEALRQQPALQHVLVGVHSSQRWEDALRSWDSEQQRLLGGWMPPKCRSHAGRLPSEMLHGVSEHFSLLAQRGRKNPRRWVYNFQSTWRIALKFLEFLQVLALDGFGTMSDLAYWLHRRSYREGALTEQEIWTAVAKEPPIFRIAGVNVTAPLRHDVAAPSVVDAAARGRVPGQEPFRMVEVGVFQGNLSKHVWQRSATLPGAFEMHLVDHWGTPEVPMSQRGKADPDPSGTGSNMAGQSNDTALLQLWQHFGRHGARRFEVPHWGSRACSLAFEAAKRGSDLFVHRSASVAPARCFPDGSLDLVYIDADHKWWSVLQDLTTWWPKIKPGGLMMGHDFHFNPLMERASLGTGDVNDVPLAVGAFFRWPTMVSLHSGFVWSTQKPLDAMANATETRLRQQDLCDLLRRKLQPHWEFEICGSTQPK</sequence>
<name>A0A9P1M2N8_9DINO</name>
<comment type="caution">
    <text evidence="2">The sequence shown here is derived from an EMBL/GenBank/DDBJ whole genome shotgun (WGS) entry which is preliminary data.</text>
</comment>
<dbReference type="OrthoDB" id="186626at2759"/>
<feature type="region of interest" description="Disordered" evidence="1">
    <location>
        <begin position="666"/>
        <end position="689"/>
    </location>
</feature>
<protein>
    <submittedName>
        <fullName evidence="2">Uncharacterized protein</fullName>
    </submittedName>
</protein>
<dbReference type="Gene3D" id="3.40.50.1240">
    <property type="entry name" value="Phosphoglycerate mutase-like"/>
    <property type="match status" value="1"/>
</dbReference>
<dbReference type="Pfam" id="PF13578">
    <property type="entry name" value="Methyltransf_24"/>
    <property type="match status" value="1"/>
</dbReference>
<proteinExistence type="predicted"/>
<keyword evidence="4" id="KW-1185">Reference proteome</keyword>
<dbReference type="SUPFAM" id="SSF53335">
    <property type="entry name" value="S-adenosyl-L-methionine-dependent methyltransferases"/>
    <property type="match status" value="1"/>
</dbReference>
<organism evidence="2">
    <name type="scientific">Cladocopium goreaui</name>
    <dbReference type="NCBI Taxonomy" id="2562237"/>
    <lineage>
        <taxon>Eukaryota</taxon>
        <taxon>Sar</taxon>
        <taxon>Alveolata</taxon>
        <taxon>Dinophyceae</taxon>
        <taxon>Suessiales</taxon>
        <taxon>Symbiodiniaceae</taxon>
        <taxon>Cladocopium</taxon>
    </lineage>
</organism>
<evidence type="ECO:0000313" key="3">
    <source>
        <dbReference type="EMBL" id="CAL4806833.1"/>
    </source>
</evidence>
<evidence type="ECO:0000313" key="4">
    <source>
        <dbReference type="Proteomes" id="UP001152797"/>
    </source>
</evidence>
<dbReference type="Proteomes" id="UP001152797">
    <property type="component" value="Unassembled WGS sequence"/>
</dbReference>
<dbReference type="AlphaFoldDB" id="A0A9P1M2N8"/>
<evidence type="ECO:0000256" key="1">
    <source>
        <dbReference type="SAM" id="MobiDB-lite"/>
    </source>
</evidence>
<reference evidence="2" key="1">
    <citation type="submission" date="2022-10" db="EMBL/GenBank/DDBJ databases">
        <authorList>
            <person name="Chen Y."/>
            <person name="Dougan E. K."/>
            <person name="Chan C."/>
            <person name="Rhodes N."/>
            <person name="Thang M."/>
        </authorList>
    </citation>
    <scope>NUCLEOTIDE SEQUENCE</scope>
</reference>